<dbReference type="SMART" id="SM00322">
    <property type="entry name" value="KH"/>
    <property type="match status" value="1"/>
</dbReference>
<protein>
    <recommendedName>
        <fullName evidence="3">K Homology domain-containing protein</fullName>
    </recommendedName>
</protein>
<dbReference type="Gene3D" id="3.30.1370.10">
    <property type="entry name" value="K Homology domain, type 1"/>
    <property type="match status" value="1"/>
</dbReference>
<dbReference type="EMBL" id="CDMZ01001037">
    <property type="protein sequence ID" value="CEM26068.1"/>
    <property type="molecule type" value="Genomic_DNA"/>
</dbReference>
<dbReference type="GO" id="GO:0006307">
    <property type="term" value="P:DNA alkylation repair"/>
    <property type="evidence" value="ECO:0007669"/>
    <property type="project" value="InterPro"/>
</dbReference>
<evidence type="ECO:0000256" key="2">
    <source>
        <dbReference type="SAM" id="MobiDB-lite"/>
    </source>
</evidence>
<reference evidence="4" key="1">
    <citation type="submission" date="2014-11" db="EMBL/GenBank/DDBJ databases">
        <authorList>
            <person name="Otto D Thomas"/>
            <person name="Naeem Raeece"/>
        </authorList>
    </citation>
    <scope>NUCLEOTIDE SEQUENCE</scope>
</reference>
<dbReference type="InterPro" id="IPR009210">
    <property type="entry name" value="ASCC1"/>
</dbReference>
<dbReference type="Gene3D" id="3.90.1140.10">
    <property type="entry name" value="Cyclic phosphodiesterase"/>
    <property type="match status" value="1"/>
</dbReference>
<dbReference type="VEuPathDB" id="CryptoDB:Cvel_4435"/>
<dbReference type="Pfam" id="PF10469">
    <property type="entry name" value="AKAP7_NLS"/>
    <property type="match status" value="1"/>
</dbReference>
<evidence type="ECO:0000313" key="4">
    <source>
        <dbReference type="EMBL" id="CEM26068.1"/>
    </source>
</evidence>
<dbReference type="GO" id="GO:0003723">
    <property type="term" value="F:RNA binding"/>
    <property type="evidence" value="ECO:0007669"/>
    <property type="project" value="UniProtKB-UniRule"/>
</dbReference>
<dbReference type="CDD" id="cd22419">
    <property type="entry name" value="KH-I_ASCC1"/>
    <property type="match status" value="1"/>
</dbReference>
<dbReference type="GO" id="GO:0005634">
    <property type="term" value="C:nucleus"/>
    <property type="evidence" value="ECO:0007669"/>
    <property type="project" value="TreeGrafter"/>
</dbReference>
<feature type="region of interest" description="Disordered" evidence="2">
    <location>
        <begin position="146"/>
        <end position="166"/>
    </location>
</feature>
<feature type="compositionally biased region" description="Basic and acidic residues" evidence="2">
    <location>
        <begin position="92"/>
        <end position="102"/>
    </location>
</feature>
<dbReference type="SUPFAM" id="SSF54791">
    <property type="entry name" value="Eukaryotic type KH-domain (KH-domain type I)"/>
    <property type="match status" value="1"/>
</dbReference>
<dbReference type="InterPro" id="IPR036612">
    <property type="entry name" value="KH_dom_type_1_sf"/>
</dbReference>
<dbReference type="InterPro" id="IPR019510">
    <property type="entry name" value="AKAP7-like_phosphoesterase"/>
</dbReference>
<evidence type="ECO:0000259" key="3">
    <source>
        <dbReference type="SMART" id="SM00322"/>
    </source>
</evidence>
<keyword evidence="1" id="KW-0694">RNA-binding</keyword>
<dbReference type="InterPro" id="IPR047538">
    <property type="entry name" value="KH-I_ASCC1"/>
</dbReference>
<name>A0A0G4GB55_9ALVE</name>
<dbReference type="PANTHER" id="PTHR13360:SF1">
    <property type="entry name" value="ACTIVATING SIGNAL COINTEGRATOR 1 COMPLEX SUBUNIT 1"/>
    <property type="match status" value="1"/>
</dbReference>
<gene>
    <name evidence="4" type="ORF">Cvel_4435</name>
</gene>
<feature type="region of interest" description="Disordered" evidence="2">
    <location>
        <begin position="43"/>
        <end position="106"/>
    </location>
</feature>
<dbReference type="AlphaFoldDB" id="A0A0G4GB55"/>
<proteinExistence type="predicted"/>
<evidence type="ECO:0000256" key="1">
    <source>
        <dbReference type="PROSITE-ProRule" id="PRU00117"/>
    </source>
</evidence>
<accession>A0A0G4GB55</accession>
<sequence length="457" mass="49812">MAEESDPLQKPVFETLKIGHASYRCLVLDPELSHFDCHSWGKTGKRGASDFGPRSGGAALGGIEEEEIENDAPPCGPPSNLGAAESQGAPPPRERDTGRWDDEVQDDDEEGVVFERDGWIARLPVSPALHKFIIGAKGARKKEIEQESGAQISVPPRQQQPGRGGGAVEPVVIRCREKKGVLSAKAQIEVICEREVEKLPFTHFISLPLTDADLKSKFEKFKQSVLDRNYPGVDHTLFMPVTHLHFTLCMLRLHSDDEIRRAVSALKQASPAIYDALNTQTLLVRLKGLHYMNDDPSAVDVVFTTDADTASGVAEKVNRVAGVIYKELREAGLLSERSLHRQRLLSTQGVAKVKLHATLMNTKYRKAARERGGEEGKGSGGLLASVTAEAPGAAVDSSGRETGGSGGRESIDAQALFRDFGSIDFGIVRVPGVHLSRLDRFNRESGYYADEHSVHLP</sequence>
<dbReference type="InterPro" id="IPR004087">
    <property type="entry name" value="KH_dom"/>
</dbReference>
<dbReference type="PROSITE" id="PS50084">
    <property type="entry name" value="KH_TYPE_1"/>
    <property type="match status" value="1"/>
</dbReference>
<dbReference type="PhylomeDB" id="A0A0G4GB55"/>
<organism evidence="4">
    <name type="scientific">Chromera velia CCMP2878</name>
    <dbReference type="NCBI Taxonomy" id="1169474"/>
    <lineage>
        <taxon>Eukaryota</taxon>
        <taxon>Sar</taxon>
        <taxon>Alveolata</taxon>
        <taxon>Colpodellida</taxon>
        <taxon>Chromeraceae</taxon>
        <taxon>Chromera</taxon>
    </lineage>
</organism>
<dbReference type="PANTHER" id="PTHR13360">
    <property type="entry name" value="ACTIVATING SIGNAL COINTEGRATOR 1 COMPLEX SUBUNIT 1"/>
    <property type="match status" value="1"/>
</dbReference>
<feature type="domain" description="K Homology" evidence="3">
    <location>
        <begin position="117"/>
        <end position="193"/>
    </location>
</feature>
<dbReference type="InterPro" id="IPR004088">
    <property type="entry name" value="KH_dom_type_1"/>
</dbReference>
<dbReference type="Pfam" id="PF00013">
    <property type="entry name" value="KH_1"/>
    <property type="match status" value="1"/>
</dbReference>
<dbReference type="GO" id="GO:0006355">
    <property type="term" value="P:regulation of DNA-templated transcription"/>
    <property type="evidence" value="ECO:0007669"/>
    <property type="project" value="TreeGrafter"/>
</dbReference>